<dbReference type="Gene3D" id="2.60.40.1930">
    <property type="match status" value="1"/>
</dbReference>
<keyword evidence="2" id="KW-0812">Transmembrane</keyword>
<feature type="compositionally biased region" description="Low complexity" evidence="1">
    <location>
        <begin position="923"/>
        <end position="946"/>
    </location>
</feature>
<feature type="region of interest" description="Disordered" evidence="1">
    <location>
        <begin position="55"/>
        <end position="82"/>
    </location>
</feature>
<evidence type="ECO:0000256" key="2">
    <source>
        <dbReference type="SAM" id="Phobius"/>
    </source>
</evidence>
<keyword evidence="2" id="KW-1133">Transmembrane helix</keyword>
<protein>
    <submittedName>
        <fullName evidence="3">Uncharacterized protein</fullName>
    </submittedName>
</protein>
<dbReference type="Proteomes" id="UP000240009">
    <property type="component" value="Unassembled WGS sequence"/>
</dbReference>
<accession>A0A2S8FXV2</accession>
<evidence type="ECO:0000313" key="3">
    <source>
        <dbReference type="EMBL" id="PQO36890.1"/>
    </source>
</evidence>
<sequence>MDDRELLQQQMLELIYGLLSDEESAELVDRISSDGQLAREYAELKEQTELLGEVAKASKQPPNYDQWKREAEDDRPSPRTPAATWASRTLQVVAALAACLLIAALGYPMLSIDQQDQTLALAKQKENLASNFLSVSVTGPSLMAAEVRNDFFVSIENADAQPVDAEVEYTFKNPEGATVYYGLTKAINGQVTCQIPADEVSYAAKLEVVARHEQAKSQLDVDVKAAPPKPIAVLQTDREIAAPGETVNFRAVVLDPQTNRDQPANVDFVYSLPNQSGLNRIASAETSTLQGVAQGQLQVPASKDFDNVELGVQSPQLQNFFQQRALPVIDAQSSDSEDLVRISASNYGRGFANDAVDAYSDIAPSQIAAMPEGGKLVAGVSNRVRYLATRDQDTKRRAQLQVRGAEARQVAETDKPDQDYGYFEFVPQPMQDYTVEVVEENQAPREEQIAQAQTLPAALQVNNGVALSNQPLEVEVRVAQPNSTLALVANDGYNTIGHNLWEVGVNAPITQPVQLDLPAEASGAQRVQLFSVPSPDEENAGAQPQLIAERIIYRIPVQRYDIDVDGLPDQADPGQSLNLHVSVKDEYASPAQATLGVQMERMSDLLPQSQQPIGLEGEWFFNRRVQVPAGAAPLPENIRDLEKDSGWLDQVLALSTWKEDPPATDPETPEMIAQASKEAEALSSVSPDKLPVMRRSNKKVIQSQYQQALAAIHADWESQLEGIRQTSSWMLTVAGGILVVCLIGLAVVQGLPKIRVWGPGILVALGAVLWGIFSFNLSLPEMTAPTAGRPEMVALNEPKNMDSSRAVNAPKELAEKPATSWMAENVATPMAEESAADTSLPGGMAESSGQLLPAVEMQRGSQPSPQKVHVELRSGPARFAQPMPGAGGMGGSISAPGIGTMSNPAGGMGRGDFGGGARSIQTEPDAMPLPAAPASASANEPQPEASNAKSAERLMARSNDGLNKAEQLLPEPILWQPRLTTNLAGQVNIPVQLPQQPGRYRLLIDAHGSGRLGTVVRYVEVRPSNLIAPVPAPTKKAAN</sequence>
<name>A0A2S8FXV2_9BACT</name>
<organism evidence="3 4">
    <name type="scientific">Blastopirellula marina</name>
    <dbReference type="NCBI Taxonomy" id="124"/>
    <lineage>
        <taxon>Bacteria</taxon>
        <taxon>Pseudomonadati</taxon>
        <taxon>Planctomycetota</taxon>
        <taxon>Planctomycetia</taxon>
        <taxon>Pirellulales</taxon>
        <taxon>Pirellulaceae</taxon>
        <taxon>Blastopirellula</taxon>
    </lineage>
</organism>
<dbReference type="RefSeq" id="WP_105351304.1">
    <property type="nucleotide sequence ID" value="NZ_PUIA01000017.1"/>
</dbReference>
<feature type="transmembrane region" description="Helical" evidence="2">
    <location>
        <begin position="760"/>
        <end position="779"/>
    </location>
</feature>
<feature type="transmembrane region" description="Helical" evidence="2">
    <location>
        <begin position="729"/>
        <end position="748"/>
    </location>
</feature>
<keyword evidence="2" id="KW-0472">Membrane</keyword>
<feature type="compositionally biased region" description="Gly residues" evidence="1">
    <location>
        <begin position="908"/>
        <end position="917"/>
    </location>
</feature>
<dbReference type="AlphaFoldDB" id="A0A2S8FXV2"/>
<evidence type="ECO:0000313" key="4">
    <source>
        <dbReference type="Proteomes" id="UP000240009"/>
    </source>
</evidence>
<feature type="region of interest" description="Disordered" evidence="1">
    <location>
        <begin position="908"/>
        <end position="950"/>
    </location>
</feature>
<proteinExistence type="predicted"/>
<feature type="transmembrane region" description="Helical" evidence="2">
    <location>
        <begin position="89"/>
        <end position="110"/>
    </location>
</feature>
<evidence type="ECO:0000256" key="1">
    <source>
        <dbReference type="SAM" id="MobiDB-lite"/>
    </source>
</evidence>
<comment type="caution">
    <text evidence="3">The sequence shown here is derived from an EMBL/GenBank/DDBJ whole genome shotgun (WGS) entry which is preliminary data.</text>
</comment>
<dbReference type="OrthoDB" id="97821at2"/>
<gene>
    <name evidence="3" type="ORF">C5Y96_06930</name>
</gene>
<reference evidence="3 4" key="1">
    <citation type="submission" date="2018-02" db="EMBL/GenBank/DDBJ databases">
        <title>Comparative genomes isolates from brazilian mangrove.</title>
        <authorList>
            <person name="Araujo J.E."/>
            <person name="Taketani R.G."/>
            <person name="Silva M.C.P."/>
            <person name="Loureco M.V."/>
            <person name="Andreote F.D."/>
        </authorList>
    </citation>
    <scope>NUCLEOTIDE SEQUENCE [LARGE SCALE GENOMIC DNA]</scope>
    <source>
        <strain evidence="3 4">HEX-2 MGV</strain>
    </source>
</reference>
<dbReference type="EMBL" id="PUIA01000017">
    <property type="protein sequence ID" value="PQO36890.1"/>
    <property type="molecule type" value="Genomic_DNA"/>
</dbReference>
<feature type="compositionally biased region" description="Basic and acidic residues" evidence="1">
    <location>
        <begin position="66"/>
        <end position="77"/>
    </location>
</feature>